<name>A0A026VYK9_OOCBI</name>
<reference evidence="1 2" key="1">
    <citation type="journal article" date="2014" name="Curr. Biol.">
        <title>The genome of the clonal raider ant Cerapachys biroi.</title>
        <authorList>
            <person name="Oxley P.R."/>
            <person name="Ji L."/>
            <person name="Fetter-Pruneda I."/>
            <person name="McKenzie S.K."/>
            <person name="Li C."/>
            <person name="Hu H."/>
            <person name="Zhang G."/>
            <person name="Kronauer D.J."/>
        </authorList>
    </citation>
    <scope>NUCLEOTIDE SEQUENCE [LARGE SCALE GENOMIC DNA]</scope>
</reference>
<gene>
    <name evidence="1" type="ORF">X777_13211</name>
</gene>
<accession>A0A026VYK9</accession>
<protein>
    <submittedName>
        <fullName evidence="1">Uncharacterized protein</fullName>
    </submittedName>
</protein>
<proteinExistence type="predicted"/>
<keyword evidence="2" id="KW-1185">Reference proteome</keyword>
<evidence type="ECO:0000313" key="2">
    <source>
        <dbReference type="Proteomes" id="UP000053097"/>
    </source>
</evidence>
<organism evidence="1 2">
    <name type="scientific">Ooceraea biroi</name>
    <name type="common">Clonal raider ant</name>
    <name type="synonym">Cerapachys biroi</name>
    <dbReference type="NCBI Taxonomy" id="2015173"/>
    <lineage>
        <taxon>Eukaryota</taxon>
        <taxon>Metazoa</taxon>
        <taxon>Ecdysozoa</taxon>
        <taxon>Arthropoda</taxon>
        <taxon>Hexapoda</taxon>
        <taxon>Insecta</taxon>
        <taxon>Pterygota</taxon>
        <taxon>Neoptera</taxon>
        <taxon>Endopterygota</taxon>
        <taxon>Hymenoptera</taxon>
        <taxon>Apocrita</taxon>
        <taxon>Aculeata</taxon>
        <taxon>Formicoidea</taxon>
        <taxon>Formicidae</taxon>
        <taxon>Dorylinae</taxon>
        <taxon>Ooceraea</taxon>
    </lineage>
</organism>
<dbReference type="EMBL" id="KK107602">
    <property type="protein sequence ID" value="EZA48541.1"/>
    <property type="molecule type" value="Genomic_DNA"/>
</dbReference>
<evidence type="ECO:0000313" key="1">
    <source>
        <dbReference type="EMBL" id="EZA48541.1"/>
    </source>
</evidence>
<sequence length="74" mass="8151">MNTKDVQETLQTDARDRLNADANSELRTGDLAISSLCQQCVSDPRQSVLNLLMITKPVLDSVNVSVSGKFDDLR</sequence>
<dbReference type="Proteomes" id="UP000053097">
    <property type="component" value="Unassembled WGS sequence"/>
</dbReference>
<feature type="non-terminal residue" evidence="1">
    <location>
        <position position="74"/>
    </location>
</feature>
<dbReference type="AlphaFoldDB" id="A0A026VYK9"/>